<proteinExistence type="predicted"/>
<sequence>MITISKKKILAISDIHGCYEELVELLQLNKYNPEEDQLILLGDYIDRGPESKQTVAYIMKLVEEGAIALRGNHDQMFLEFIFSNNPDKERRYLINGGMTTLESYVGKDYFPDDAAGEYLHSAKQLIKEKDREHLEFLSNLPYYYETEKHLFVHAGINPSLDDWRDTPDYDKIWIRHEFLGFDHPYDFTVVHGHTPTQSVRGNKDNSILFDNKKIDIDGACAYGGRLNCLIITGDSYQTTYISNEKG</sequence>
<dbReference type="Pfam" id="PF00149">
    <property type="entry name" value="Metallophos"/>
    <property type="match status" value="1"/>
</dbReference>
<dbReference type="PRINTS" id="PR00114">
    <property type="entry name" value="STPHPHTASE"/>
</dbReference>
<gene>
    <name evidence="2" type="ORF">GCM10011346_07660</name>
</gene>
<dbReference type="EMBL" id="BMLW01000002">
    <property type="protein sequence ID" value="GGP08274.1"/>
    <property type="molecule type" value="Genomic_DNA"/>
</dbReference>
<comment type="caution">
    <text evidence="2">The sequence shown here is derived from an EMBL/GenBank/DDBJ whole genome shotgun (WGS) entry which is preliminary data.</text>
</comment>
<dbReference type="InterPro" id="IPR050126">
    <property type="entry name" value="Ap4A_hydrolase"/>
</dbReference>
<organism evidence="2 3">
    <name type="scientific">Oceanobacillus neutriphilus</name>
    <dbReference type="NCBI Taxonomy" id="531815"/>
    <lineage>
        <taxon>Bacteria</taxon>
        <taxon>Bacillati</taxon>
        <taxon>Bacillota</taxon>
        <taxon>Bacilli</taxon>
        <taxon>Bacillales</taxon>
        <taxon>Bacillaceae</taxon>
        <taxon>Oceanobacillus</taxon>
    </lineage>
</organism>
<dbReference type="RefSeq" id="WP_188733192.1">
    <property type="nucleotide sequence ID" value="NZ_BMLW01000002.1"/>
</dbReference>
<dbReference type="InterPro" id="IPR006186">
    <property type="entry name" value="Ser/Thr-sp_prot-phosphatase"/>
</dbReference>
<dbReference type="PANTHER" id="PTHR42850:SF4">
    <property type="entry name" value="ZINC-DEPENDENT ENDOPOLYPHOSPHATASE"/>
    <property type="match status" value="1"/>
</dbReference>
<accession>A0ABQ2NR53</accession>
<dbReference type="Proteomes" id="UP000641206">
    <property type="component" value="Unassembled WGS sequence"/>
</dbReference>
<protein>
    <submittedName>
        <fullName evidence="2">Serine/threonine protein phosphatase</fullName>
    </submittedName>
</protein>
<evidence type="ECO:0000313" key="2">
    <source>
        <dbReference type="EMBL" id="GGP08274.1"/>
    </source>
</evidence>
<dbReference type="CDD" id="cd00144">
    <property type="entry name" value="MPP_PPP_family"/>
    <property type="match status" value="1"/>
</dbReference>
<dbReference type="InterPro" id="IPR029052">
    <property type="entry name" value="Metallo-depent_PP-like"/>
</dbReference>
<dbReference type="Gene3D" id="3.60.21.10">
    <property type="match status" value="1"/>
</dbReference>
<dbReference type="InterPro" id="IPR004843">
    <property type="entry name" value="Calcineurin-like_PHP"/>
</dbReference>
<evidence type="ECO:0000259" key="1">
    <source>
        <dbReference type="Pfam" id="PF00149"/>
    </source>
</evidence>
<keyword evidence="3" id="KW-1185">Reference proteome</keyword>
<evidence type="ECO:0000313" key="3">
    <source>
        <dbReference type="Proteomes" id="UP000641206"/>
    </source>
</evidence>
<reference evidence="3" key="1">
    <citation type="journal article" date="2019" name="Int. J. Syst. Evol. Microbiol.">
        <title>The Global Catalogue of Microorganisms (GCM) 10K type strain sequencing project: providing services to taxonomists for standard genome sequencing and annotation.</title>
        <authorList>
            <consortium name="The Broad Institute Genomics Platform"/>
            <consortium name="The Broad Institute Genome Sequencing Center for Infectious Disease"/>
            <person name="Wu L."/>
            <person name="Ma J."/>
        </authorList>
    </citation>
    <scope>NUCLEOTIDE SEQUENCE [LARGE SCALE GENOMIC DNA]</scope>
    <source>
        <strain evidence="3">CGMCC 1.7693</strain>
    </source>
</reference>
<dbReference type="SUPFAM" id="SSF56300">
    <property type="entry name" value="Metallo-dependent phosphatases"/>
    <property type="match status" value="1"/>
</dbReference>
<feature type="domain" description="Calcineurin-like phosphoesterase" evidence="1">
    <location>
        <begin position="8"/>
        <end position="203"/>
    </location>
</feature>
<dbReference type="PANTHER" id="PTHR42850">
    <property type="entry name" value="METALLOPHOSPHOESTERASE"/>
    <property type="match status" value="1"/>
</dbReference>
<name>A0ABQ2NR53_9BACI</name>